<evidence type="ECO:0000313" key="5">
    <source>
        <dbReference type="Proteomes" id="UP001059597"/>
    </source>
</evidence>
<evidence type="ECO:0000313" key="4">
    <source>
        <dbReference type="EMBL" id="BDM71266.1"/>
    </source>
</evidence>
<dbReference type="PROSITE" id="PS00012">
    <property type="entry name" value="PHOSPHOPANTETHEINE"/>
    <property type="match status" value="1"/>
</dbReference>
<dbReference type="InterPro" id="IPR009081">
    <property type="entry name" value="PP-bd_ACP"/>
</dbReference>
<keyword evidence="1" id="KW-0596">Phosphopantetheine</keyword>
<accession>A0ABM7ZY30</accession>
<dbReference type="PROSITE" id="PS50075">
    <property type="entry name" value="CARRIER"/>
    <property type="match status" value="1"/>
</dbReference>
<proteinExistence type="predicted"/>
<organism evidence="4 5">
    <name type="scientific">Streptomyces nigrescens</name>
    <dbReference type="NCBI Taxonomy" id="1920"/>
    <lineage>
        <taxon>Bacteria</taxon>
        <taxon>Bacillati</taxon>
        <taxon>Actinomycetota</taxon>
        <taxon>Actinomycetes</taxon>
        <taxon>Kitasatosporales</taxon>
        <taxon>Streptomycetaceae</taxon>
        <taxon>Streptomyces</taxon>
    </lineage>
</organism>
<gene>
    <name evidence="4" type="ORF">HEK616_47530</name>
</gene>
<evidence type="ECO:0000256" key="2">
    <source>
        <dbReference type="ARBA" id="ARBA00022553"/>
    </source>
</evidence>
<dbReference type="Pfam" id="PF00550">
    <property type="entry name" value="PP-binding"/>
    <property type="match status" value="1"/>
</dbReference>
<evidence type="ECO:0000256" key="1">
    <source>
        <dbReference type="ARBA" id="ARBA00022450"/>
    </source>
</evidence>
<keyword evidence="2" id="KW-0597">Phosphoprotein</keyword>
<feature type="domain" description="Carrier" evidence="3">
    <location>
        <begin position="12"/>
        <end position="90"/>
    </location>
</feature>
<dbReference type="Gene3D" id="1.10.1200.10">
    <property type="entry name" value="ACP-like"/>
    <property type="match status" value="1"/>
</dbReference>
<name>A0ABM7ZY30_STRNI</name>
<dbReference type="SUPFAM" id="SSF47336">
    <property type="entry name" value="ACP-like"/>
    <property type="match status" value="1"/>
</dbReference>
<protein>
    <submittedName>
        <fullName evidence="4">Actinorhodin polyketide synthase acyl carrier protein</fullName>
    </submittedName>
</protein>
<dbReference type="InterPro" id="IPR036736">
    <property type="entry name" value="ACP-like_sf"/>
</dbReference>
<dbReference type="InterPro" id="IPR006162">
    <property type="entry name" value="Ppantetheine_attach_site"/>
</dbReference>
<dbReference type="EMBL" id="AP026073">
    <property type="protein sequence ID" value="BDM71266.1"/>
    <property type="molecule type" value="Genomic_DNA"/>
</dbReference>
<sequence>MSGKTGGGAMETLTLDRLMEIMRECAGEEEGANAGGDIGDTEFAALGYDSLALLETAARIEREYQVRLGDETVTEAKTPGALLSLVNRTISEVV</sequence>
<dbReference type="Proteomes" id="UP001059597">
    <property type="component" value="Chromosome"/>
</dbReference>
<reference evidence="4" key="1">
    <citation type="submission" date="2022-06" db="EMBL/GenBank/DDBJ databases">
        <title>Complete genome sequence of Streptomyces nigrescens HEK616.</title>
        <authorList>
            <person name="Asamizu S."/>
            <person name="Onaka H."/>
        </authorList>
    </citation>
    <scope>NUCLEOTIDE SEQUENCE</scope>
    <source>
        <strain evidence="4">HEK616</strain>
    </source>
</reference>
<keyword evidence="5" id="KW-1185">Reference proteome</keyword>
<evidence type="ECO:0000259" key="3">
    <source>
        <dbReference type="PROSITE" id="PS50075"/>
    </source>
</evidence>